<evidence type="ECO:0000256" key="11">
    <source>
        <dbReference type="ARBA" id="ARBA00023157"/>
    </source>
</evidence>
<name>A0A210Q9H1_MIZYE</name>
<accession>A0A210Q9H1</accession>
<evidence type="ECO:0000256" key="12">
    <source>
        <dbReference type="PIRSR" id="PIRSR619342-50"/>
    </source>
</evidence>
<protein>
    <submittedName>
        <fullName evidence="14">Uncharacterized protein</fullName>
    </submittedName>
</protein>
<keyword evidence="10" id="KW-0472">Membrane</keyword>
<evidence type="ECO:0000256" key="10">
    <source>
        <dbReference type="ARBA" id="ARBA00023136"/>
    </source>
</evidence>
<dbReference type="PANTHER" id="PTHR21268">
    <property type="entry name" value="NADH DEHYDROGENASE [UBIQUINONE] IRON-SULFUR PROTEIN 5"/>
    <property type="match status" value="1"/>
</dbReference>
<gene>
    <name evidence="14" type="ORF">KP79_PYT08065</name>
</gene>
<dbReference type="EMBL" id="NEDP02004514">
    <property type="protein sequence ID" value="OWF45378.1"/>
    <property type="molecule type" value="Genomic_DNA"/>
</dbReference>
<comment type="function">
    <text evidence="1">Accessory subunit of the mitochondrial membrane respiratory chain NADH dehydrogenase (Complex I), that is believed not to be involved in catalysis. Complex I functions in the transfer of electrons from NADH to the respiratory chain. The immediate electron acceptor for the enzyme is believed to be ubiquinone.</text>
</comment>
<dbReference type="InterPro" id="IPR019342">
    <property type="entry name" value="NADH_UbQ_OxRdtase_FeS-su5"/>
</dbReference>
<keyword evidence="5" id="KW-0813">Transport</keyword>
<evidence type="ECO:0000256" key="13">
    <source>
        <dbReference type="SAM" id="MobiDB-lite"/>
    </source>
</evidence>
<keyword evidence="9" id="KW-0496">Mitochondrion</keyword>
<evidence type="ECO:0000256" key="4">
    <source>
        <dbReference type="ARBA" id="ARBA00007372"/>
    </source>
</evidence>
<comment type="caution">
    <text evidence="14">The sequence shown here is derived from an EMBL/GenBank/DDBJ whole genome shotgun (WGS) entry which is preliminary data.</text>
</comment>
<evidence type="ECO:0000256" key="7">
    <source>
        <dbReference type="ARBA" id="ARBA00022792"/>
    </source>
</evidence>
<comment type="subcellular location">
    <subcellularLocation>
        <location evidence="3">Mitochondrion inner membrane</location>
        <topology evidence="3">Peripheral membrane protein</topology>
    </subcellularLocation>
    <subcellularLocation>
        <location evidence="2">Mitochondrion intermembrane space</location>
    </subcellularLocation>
</comment>
<evidence type="ECO:0000313" key="15">
    <source>
        <dbReference type="Proteomes" id="UP000242188"/>
    </source>
</evidence>
<keyword evidence="11 12" id="KW-1015">Disulfide bond</keyword>
<evidence type="ECO:0000256" key="8">
    <source>
        <dbReference type="ARBA" id="ARBA00022982"/>
    </source>
</evidence>
<reference evidence="14 15" key="1">
    <citation type="journal article" date="2017" name="Nat. Ecol. Evol.">
        <title>Scallop genome provides insights into evolution of bilaterian karyotype and development.</title>
        <authorList>
            <person name="Wang S."/>
            <person name="Zhang J."/>
            <person name="Jiao W."/>
            <person name="Li J."/>
            <person name="Xun X."/>
            <person name="Sun Y."/>
            <person name="Guo X."/>
            <person name="Huan P."/>
            <person name="Dong B."/>
            <person name="Zhang L."/>
            <person name="Hu X."/>
            <person name="Sun X."/>
            <person name="Wang J."/>
            <person name="Zhao C."/>
            <person name="Wang Y."/>
            <person name="Wang D."/>
            <person name="Huang X."/>
            <person name="Wang R."/>
            <person name="Lv J."/>
            <person name="Li Y."/>
            <person name="Zhang Z."/>
            <person name="Liu B."/>
            <person name="Lu W."/>
            <person name="Hui Y."/>
            <person name="Liang J."/>
            <person name="Zhou Z."/>
            <person name="Hou R."/>
            <person name="Li X."/>
            <person name="Liu Y."/>
            <person name="Li H."/>
            <person name="Ning X."/>
            <person name="Lin Y."/>
            <person name="Zhao L."/>
            <person name="Xing Q."/>
            <person name="Dou J."/>
            <person name="Li Y."/>
            <person name="Mao J."/>
            <person name="Guo H."/>
            <person name="Dou H."/>
            <person name="Li T."/>
            <person name="Mu C."/>
            <person name="Jiang W."/>
            <person name="Fu Q."/>
            <person name="Fu X."/>
            <person name="Miao Y."/>
            <person name="Liu J."/>
            <person name="Yu Q."/>
            <person name="Li R."/>
            <person name="Liao H."/>
            <person name="Li X."/>
            <person name="Kong Y."/>
            <person name="Jiang Z."/>
            <person name="Chourrout D."/>
            <person name="Li R."/>
            <person name="Bao Z."/>
        </authorList>
    </citation>
    <scope>NUCLEOTIDE SEQUENCE [LARGE SCALE GENOMIC DNA]</scope>
    <source>
        <strain evidence="14 15">PY_sf001</strain>
    </source>
</reference>
<keyword evidence="15" id="KW-1185">Reference proteome</keyword>
<feature type="disulfide bond" evidence="12">
    <location>
        <begin position="42"/>
        <end position="55"/>
    </location>
</feature>
<dbReference type="GO" id="GO:0005743">
    <property type="term" value="C:mitochondrial inner membrane"/>
    <property type="evidence" value="ECO:0007669"/>
    <property type="project" value="UniProtKB-SubCell"/>
</dbReference>
<feature type="disulfide bond" evidence="12">
    <location>
        <begin position="32"/>
        <end position="65"/>
    </location>
</feature>
<feature type="region of interest" description="Disordered" evidence="13">
    <location>
        <begin position="76"/>
        <end position="103"/>
    </location>
</feature>
<evidence type="ECO:0000256" key="1">
    <source>
        <dbReference type="ARBA" id="ARBA00003195"/>
    </source>
</evidence>
<dbReference type="Proteomes" id="UP000242188">
    <property type="component" value="Unassembled WGS sequence"/>
</dbReference>
<sequence length="103" mass="11733">MDTRLPIIYQAKITRYAGELIPPHGSGASNKCRGLEQEYYTCISNYGFDVGKDKCAAEKMNYQECRVQIKAKKRRIAMDSERHKQGKEVLPDGPAHLHATPFY</sequence>
<evidence type="ECO:0000256" key="5">
    <source>
        <dbReference type="ARBA" id="ARBA00022448"/>
    </source>
</evidence>
<keyword evidence="6" id="KW-0679">Respiratory chain</keyword>
<evidence type="ECO:0000256" key="6">
    <source>
        <dbReference type="ARBA" id="ARBA00022660"/>
    </source>
</evidence>
<organism evidence="14 15">
    <name type="scientific">Mizuhopecten yessoensis</name>
    <name type="common">Japanese scallop</name>
    <name type="synonym">Patinopecten yessoensis</name>
    <dbReference type="NCBI Taxonomy" id="6573"/>
    <lineage>
        <taxon>Eukaryota</taxon>
        <taxon>Metazoa</taxon>
        <taxon>Spiralia</taxon>
        <taxon>Lophotrochozoa</taxon>
        <taxon>Mollusca</taxon>
        <taxon>Bivalvia</taxon>
        <taxon>Autobranchia</taxon>
        <taxon>Pteriomorphia</taxon>
        <taxon>Pectinida</taxon>
        <taxon>Pectinoidea</taxon>
        <taxon>Pectinidae</taxon>
        <taxon>Mizuhopecten</taxon>
    </lineage>
</organism>
<feature type="compositionally biased region" description="Basic and acidic residues" evidence="13">
    <location>
        <begin position="76"/>
        <end position="90"/>
    </location>
</feature>
<keyword evidence="7" id="KW-0999">Mitochondrion inner membrane</keyword>
<dbReference type="AlphaFoldDB" id="A0A210Q9H1"/>
<evidence type="ECO:0000256" key="2">
    <source>
        <dbReference type="ARBA" id="ARBA00004569"/>
    </source>
</evidence>
<dbReference type="GO" id="GO:0005758">
    <property type="term" value="C:mitochondrial intermembrane space"/>
    <property type="evidence" value="ECO:0007669"/>
    <property type="project" value="UniProtKB-SubCell"/>
</dbReference>
<comment type="similarity">
    <text evidence="4">Belongs to the complex I NDUFS5 subunit family.</text>
</comment>
<dbReference type="PANTHER" id="PTHR21268:SF2">
    <property type="entry name" value="NADH DEHYDROGENASE [UBIQUINONE] IRON-SULFUR PROTEIN 5"/>
    <property type="match status" value="1"/>
</dbReference>
<dbReference type="Pfam" id="PF10200">
    <property type="entry name" value="Ndufs5"/>
    <property type="match status" value="1"/>
</dbReference>
<evidence type="ECO:0000256" key="3">
    <source>
        <dbReference type="ARBA" id="ARBA00004637"/>
    </source>
</evidence>
<evidence type="ECO:0000256" key="9">
    <source>
        <dbReference type="ARBA" id="ARBA00023128"/>
    </source>
</evidence>
<proteinExistence type="inferred from homology"/>
<evidence type="ECO:0000313" key="14">
    <source>
        <dbReference type="EMBL" id="OWF45378.1"/>
    </source>
</evidence>
<keyword evidence="8" id="KW-0249">Electron transport</keyword>